<reference evidence="2 3" key="1">
    <citation type="journal article" date="2020" name="Nat. Food">
        <title>A phased Vanilla planifolia genome enables genetic improvement of flavour and production.</title>
        <authorList>
            <person name="Hasing T."/>
            <person name="Tang H."/>
            <person name="Brym M."/>
            <person name="Khazi F."/>
            <person name="Huang T."/>
            <person name="Chambers A.H."/>
        </authorList>
    </citation>
    <scope>NUCLEOTIDE SEQUENCE [LARGE SCALE GENOMIC DNA]</scope>
    <source>
        <tissue evidence="2">Leaf</tissue>
    </source>
</reference>
<evidence type="ECO:0000256" key="1">
    <source>
        <dbReference type="SAM" id="MobiDB-lite"/>
    </source>
</evidence>
<accession>A0A835QJQ2</accession>
<evidence type="ECO:0000313" key="2">
    <source>
        <dbReference type="EMBL" id="KAG0472783.1"/>
    </source>
</evidence>
<proteinExistence type="predicted"/>
<feature type="region of interest" description="Disordered" evidence="1">
    <location>
        <begin position="1"/>
        <end position="23"/>
    </location>
</feature>
<sequence>MDAKKIQCPGKAQQAESPEGKTGVSHLIAIRDFKPDYHQEQVQECVSSC</sequence>
<dbReference type="Proteomes" id="UP000636800">
    <property type="component" value="Chromosome 7"/>
</dbReference>
<dbReference type="EMBL" id="JADCNL010000007">
    <property type="protein sequence ID" value="KAG0472783.1"/>
    <property type="molecule type" value="Genomic_DNA"/>
</dbReference>
<evidence type="ECO:0000313" key="3">
    <source>
        <dbReference type="Proteomes" id="UP000636800"/>
    </source>
</evidence>
<protein>
    <submittedName>
        <fullName evidence="2">Uncharacterized protein</fullName>
    </submittedName>
</protein>
<name>A0A835QJQ2_VANPL</name>
<organism evidence="2 3">
    <name type="scientific">Vanilla planifolia</name>
    <name type="common">Vanilla</name>
    <dbReference type="NCBI Taxonomy" id="51239"/>
    <lineage>
        <taxon>Eukaryota</taxon>
        <taxon>Viridiplantae</taxon>
        <taxon>Streptophyta</taxon>
        <taxon>Embryophyta</taxon>
        <taxon>Tracheophyta</taxon>
        <taxon>Spermatophyta</taxon>
        <taxon>Magnoliopsida</taxon>
        <taxon>Liliopsida</taxon>
        <taxon>Asparagales</taxon>
        <taxon>Orchidaceae</taxon>
        <taxon>Vanilloideae</taxon>
        <taxon>Vanilleae</taxon>
        <taxon>Vanilla</taxon>
    </lineage>
</organism>
<keyword evidence="3" id="KW-1185">Reference proteome</keyword>
<dbReference type="AlphaFoldDB" id="A0A835QJQ2"/>
<dbReference type="OrthoDB" id="10250354at2759"/>
<gene>
    <name evidence="2" type="ORF">HPP92_014640</name>
</gene>
<comment type="caution">
    <text evidence="2">The sequence shown here is derived from an EMBL/GenBank/DDBJ whole genome shotgun (WGS) entry which is preliminary data.</text>
</comment>